<dbReference type="InterPro" id="IPR029058">
    <property type="entry name" value="AB_hydrolase_fold"/>
</dbReference>
<dbReference type="Proteomes" id="UP001236723">
    <property type="component" value="Unassembled WGS sequence"/>
</dbReference>
<dbReference type="SUPFAM" id="SSF53474">
    <property type="entry name" value="alpha/beta-Hydrolases"/>
    <property type="match status" value="1"/>
</dbReference>
<dbReference type="PANTHER" id="PTHR43798">
    <property type="entry name" value="MONOACYLGLYCEROL LIPASE"/>
    <property type="match status" value="1"/>
</dbReference>
<dbReference type="InterPro" id="IPR000073">
    <property type="entry name" value="AB_hydrolase_1"/>
</dbReference>
<comment type="caution">
    <text evidence="2">The sequence shown here is derived from an EMBL/GenBank/DDBJ whole genome shotgun (WGS) entry which is preliminary data.</text>
</comment>
<evidence type="ECO:0000313" key="3">
    <source>
        <dbReference type="Proteomes" id="UP001236723"/>
    </source>
</evidence>
<feature type="domain" description="AB hydrolase-1" evidence="1">
    <location>
        <begin position="24"/>
        <end position="279"/>
    </location>
</feature>
<sequence length="295" mass="33504">MIHYIDLPLGETIAYRKRDGGDKTILLIHGNMVSSKHWDLLLDNLDGQYTLVALDLPGFGQSTYHHKVNSIKEFAKIVKEFVDVLELKVYSILGWSMGGAIAMQYCAMYDQPCEKLMLLASGSTRGYPFYATNPDGTPDVNNRLQTYEQIKLDPMKTKVMEAAQQNGDKETMKMVWDAAIYTQKKPEANHCDEYLDDILTQRNIAECYHALNHFNISHVHNGLIDGTGEVDRIHVPVLVMHGNLDYVVLSFMKDEILEDLTGDVEYVELTNCGHSPMVDDLPLLTETIENYLRKE</sequence>
<organism evidence="2 3">
    <name type="scientific">Alkalibacillus filiformis</name>
    <dbReference type="NCBI Taxonomy" id="200990"/>
    <lineage>
        <taxon>Bacteria</taxon>
        <taxon>Bacillati</taxon>
        <taxon>Bacillota</taxon>
        <taxon>Bacilli</taxon>
        <taxon>Bacillales</taxon>
        <taxon>Bacillaceae</taxon>
        <taxon>Alkalibacillus</taxon>
    </lineage>
</organism>
<protein>
    <submittedName>
        <fullName evidence="2">Pimeloyl-ACP methyl ester carboxylesterase</fullName>
    </submittedName>
</protein>
<evidence type="ECO:0000313" key="2">
    <source>
        <dbReference type="EMBL" id="MDQ0350501.1"/>
    </source>
</evidence>
<dbReference type="RefSeq" id="WP_307065408.1">
    <property type="nucleotide sequence ID" value="NZ_JAUSUP010000001.1"/>
</dbReference>
<reference evidence="2 3" key="1">
    <citation type="submission" date="2023-07" db="EMBL/GenBank/DDBJ databases">
        <title>Genomic Encyclopedia of Type Strains, Phase IV (KMG-IV): sequencing the most valuable type-strain genomes for metagenomic binning, comparative biology and taxonomic classification.</title>
        <authorList>
            <person name="Goeker M."/>
        </authorList>
    </citation>
    <scope>NUCLEOTIDE SEQUENCE [LARGE SCALE GENOMIC DNA]</scope>
    <source>
        <strain evidence="2 3">DSM 15448</strain>
    </source>
</reference>
<evidence type="ECO:0000259" key="1">
    <source>
        <dbReference type="Pfam" id="PF00561"/>
    </source>
</evidence>
<dbReference type="PANTHER" id="PTHR43798:SF33">
    <property type="entry name" value="HYDROLASE, PUTATIVE (AFU_ORTHOLOGUE AFUA_2G14860)-RELATED"/>
    <property type="match status" value="1"/>
</dbReference>
<gene>
    <name evidence="2" type="ORF">J2R98_000304</name>
</gene>
<accession>A0ABU0DQB2</accession>
<dbReference type="PRINTS" id="PR00111">
    <property type="entry name" value="ABHYDROLASE"/>
</dbReference>
<proteinExistence type="predicted"/>
<dbReference type="EMBL" id="JAUSUP010000001">
    <property type="protein sequence ID" value="MDQ0350501.1"/>
    <property type="molecule type" value="Genomic_DNA"/>
</dbReference>
<dbReference type="InterPro" id="IPR050266">
    <property type="entry name" value="AB_hydrolase_sf"/>
</dbReference>
<dbReference type="Pfam" id="PF00561">
    <property type="entry name" value="Abhydrolase_1"/>
    <property type="match status" value="1"/>
</dbReference>
<name>A0ABU0DQB2_9BACI</name>
<keyword evidence="3" id="KW-1185">Reference proteome</keyword>
<dbReference type="Gene3D" id="3.40.50.1820">
    <property type="entry name" value="alpha/beta hydrolase"/>
    <property type="match status" value="1"/>
</dbReference>